<dbReference type="HOGENOM" id="CLU_000022_59_2_1"/>
<organism evidence="3 4">
    <name type="scientific">Coprinopsis cinerea (strain Okayama-7 / 130 / ATCC MYA-4618 / FGSC 9003)</name>
    <name type="common">Inky cap fungus</name>
    <name type="synonym">Hormographiella aspergillata</name>
    <dbReference type="NCBI Taxonomy" id="240176"/>
    <lineage>
        <taxon>Eukaryota</taxon>
        <taxon>Fungi</taxon>
        <taxon>Dikarya</taxon>
        <taxon>Basidiomycota</taxon>
        <taxon>Agaricomycotina</taxon>
        <taxon>Agaricomycetes</taxon>
        <taxon>Agaricomycetidae</taxon>
        <taxon>Agaricales</taxon>
        <taxon>Agaricineae</taxon>
        <taxon>Psathyrellaceae</taxon>
        <taxon>Coprinopsis</taxon>
    </lineage>
</organism>
<dbReference type="InterPro" id="IPR045851">
    <property type="entry name" value="AMP-bd_C_sf"/>
</dbReference>
<evidence type="ECO:0000259" key="1">
    <source>
        <dbReference type="Pfam" id="PF00501"/>
    </source>
</evidence>
<dbReference type="InParanoid" id="A8NSJ5"/>
<dbReference type="STRING" id="240176.A8NSJ5"/>
<name>A8NSJ5_COPC7</name>
<dbReference type="Pfam" id="PF13193">
    <property type="entry name" value="AMP-binding_C"/>
    <property type="match status" value="1"/>
</dbReference>
<evidence type="ECO:0000259" key="2">
    <source>
        <dbReference type="Pfam" id="PF13193"/>
    </source>
</evidence>
<dbReference type="KEGG" id="cci:CC1G_05019"/>
<dbReference type="InterPro" id="IPR025110">
    <property type="entry name" value="AMP-bd_C"/>
</dbReference>
<dbReference type="GeneID" id="6012566"/>
<feature type="domain" description="AMP-binding enzyme C-terminal" evidence="2">
    <location>
        <begin position="419"/>
        <end position="499"/>
    </location>
</feature>
<dbReference type="OMA" id="ESCGFAT"/>
<dbReference type="EMBL" id="AACS02000008">
    <property type="protein sequence ID" value="EAU85802.2"/>
    <property type="molecule type" value="Genomic_DNA"/>
</dbReference>
<proteinExistence type="predicted"/>
<dbReference type="OrthoDB" id="6509636at2759"/>
<protein>
    <recommendedName>
        <fullName evidence="5">Acetyl-CoA synthetase-like protein</fullName>
    </recommendedName>
</protein>
<dbReference type="PANTHER" id="PTHR24096:SF422">
    <property type="entry name" value="BCDNA.GH02901"/>
    <property type="match status" value="1"/>
</dbReference>
<dbReference type="AlphaFoldDB" id="A8NSJ5"/>
<dbReference type="Pfam" id="PF00501">
    <property type="entry name" value="AMP-binding"/>
    <property type="match status" value="1"/>
</dbReference>
<dbReference type="Proteomes" id="UP000001861">
    <property type="component" value="Unassembled WGS sequence"/>
</dbReference>
<dbReference type="RefSeq" id="XP_001836026.2">
    <property type="nucleotide sequence ID" value="XM_001835974.2"/>
</dbReference>
<dbReference type="eggNOG" id="KOG1176">
    <property type="taxonomic scope" value="Eukaryota"/>
</dbReference>
<feature type="domain" description="AMP-dependent synthetase/ligase" evidence="1">
    <location>
        <begin position="24"/>
        <end position="378"/>
    </location>
</feature>
<dbReference type="Gene3D" id="3.40.50.12780">
    <property type="entry name" value="N-terminal domain of ligase-like"/>
    <property type="match status" value="1"/>
</dbReference>
<dbReference type="SUPFAM" id="SSF56801">
    <property type="entry name" value="Acetyl-CoA synthetase-like"/>
    <property type="match status" value="1"/>
</dbReference>
<evidence type="ECO:0000313" key="3">
    <source>
        <dbReference type="EMBL" id="EAU85802.2"/>
    </source>
</evidence>
<dbReference type="InterPro" id="IPR000873">
    <property type="entry name" value="AMP-dep_synth/lig_dom"/>
</dbReference>
<dbReference type="InterPro" id="IPR042099">
    <property type="entry name" value="ANL_N_sf"/>
</dbReference>
<dbReference type="PANTHER" id="PTHR24096">
    <property type="entry name" value="LONG-CHAIN-FATTY-ACID--COA LIGASE"/>
    <property type="match status" value="1"/>
</dbReference>
<gene>
    <name evidence="3" type="ORF">CC1G_05019</name>
</gene>
<keyword evidence="4" id="KW-1185">Reference proteome</keyword>
<dbReference type="PROSITE" id="PS00455">
    <property type="entry name" value="AMP_BINDING"/>
    <property type="match status" value="1"/>
</dbReference>
<comment type="caution">
    <text evidence="3">The sequence shown here is derived from an EMBL/GenBank/DDBJ whole genome shotgun (WGS) entry which is preliminary data.</text>
</comment>
<dbReference type="GO" id="GO:0016405">
    <property type="term" value="F:CoA-ligase activity"/>
    <property type="evidence" value="ECO:0007669"/>
    <property type="project" value="TreeGrafter"/>
</dbReference>
<dbReference type="VEuPathDB" id="FungiDB:CC1G_05019"/>
<evidence type="ECO:0008006" key="5">
    <source>
        <dbReference type="Google" id="ProtNLM"/>
    </source>
</evidence>
<reference evidence="3 4" key="1">
    <citation type="journal article" date="2010" name="Proc. Natl. Acad. Sci. U.S.A.">
        <title>Insights into evolution of multicellular fungi from the assembled chromosomes of the mushroom Coprinopsis cinerea (Coprinus cinereus).</title>
        <authorList>
            <person name="Stajich J.E."/>
            <person name="Wilke S.K."/>
            <person name="Ahren D."/>
            <person name="Au C.H."/>
            <person name="Birren B.W."/>
            <person name="Borodovsky M."/>
            <person name="Burns C."/>
            <person name="Canback B."/>
            <person name="Casselton L.A."/>
            <person name="Cheng C.K."/>
            <person name="Deng J."/>
            <person name="Dietrich F.S."/>
            <person name="Fargo D.C."/>
            <person name="Farman M.L."/>
            <person name="Gathman A.C."/>
            <person name="Goldberg J."/>
            <person name="Guigo R."/>
            <person name="Hoegger P.J."/>
            <person name="Hooker J.B."/>
            <person name="Huggins A."/>
            <person name="James T.Y."/>
            <person name="Kamada T."/>
            <person name="Kilaru S."/>
            <person name="Kodira C."/>
            <person name="Kues U."/>
            <person name="Kupfer D."/>
            <person name="Kwan H.S."/>
            <person name="Lomsadze A."/>
            <person name="Li W."/>
            <person name="Lilly W.W."/>
            <person name="Ma L.J."/>
            <person name="Mackey A.J."/>
            <person name="Manning G."/>
            <person name="Martin F."/>
            <person name="Muraguchi H."/>
            <person name="Natvig D.O."/>
            <person name="Palmerini H."/>
            <person name="Ramesh M.A."/>
            <person name="Rehmeyer C.J."/>
            <person name="Roe B.A."/>
            <person name="Shenoy N."/>
            <person name="Stanke M."/>
            <person name="Ter-Hovhannisyan V."/>
            <person name="Tunlid A."/>
            <person name="Velagapudi R."/>
            <person name="Vision T.J."/>
            <person name="Zeng Q."/>
            <person name="Zolan M.E."/>
            <person name="Pukkila P.J."/>
        </authorList>
    </citation>
    <scope>NUCLEOTIDE SEQUENCE [LARGE SCALE GENOMIC DNA]</scope>
    <source>
        <strain evidence="4">Okayama-7 / 130 / ATCC MYA-4618 / FGSC 9003</strain>
    </source>
</reference>
<accession>A8NSJ5</accession>
<sequence length="548" mass="59474">MQDGGKGFETLKFEATPFMPRPASESLASTLQYIYGIGSEDVVLIASPNHVDYPVVIWAVHQIGGIVTCTNPQFTAEELSYQIGICKPSLIVVHSGNLKAMLIASSMAGLASNGRVVLMDDAEPFECDNRTAPPIFPTLSGLVHEGAARSAPLVPYTMQQGEAKDKVAFFCWSSGTTGNPKAVAISHYAIMCNIIQMAVHNGLRGHPDQMGSPRSWHPGDIALGDVAGLVIALHLSLFSAMSVVVIPKYELRSMVASIQQYSISHLLLVPPQAIALSKHSFLSDRSVDSHVKYILIGAAPVSPHVQQSLVKLFPRAQIGQAYGLTEMTTTVALVSSCQRRGPLGSIKARVLKSDGRLAAHGERGELFVKGPSNALCYYKNPRATRETFFDGWVRTGDEVAISEDNEVYVYDRVKVAPAELEGCLLGHPFVDDACVVGVPHPLMGEIPLAYVVPSPSIADWTNDDQFYSTISEDISKYVATRKAGYKHLRGGIRFIESIPVRDAVMGLPEKSKWEDSEKNIEGQSQFQPTNGVRQIRVSAVMMLTLVPS</sequence>
<evidence type="ECO:0000313" key="4">
    <source>
        <dbReference type="Proteomes" id="UP000001861"/>
    </source>
</evidence>
<dbReference type="Gene3D" id="3.30.300.30">
    <property type="match status" value="1"/>
</dbReference>
<dbReference type="InterPro" id="IPR020845">
    <property type="entry name" value="AMP-binding_CS"/>
</dbReference>